<evidence type="ECO:0000256" key="3">
    <source>
        <dbReference type="ARBA" id="ARBA00023004"/>
    </source>
</evidence>
<dbReference type="InterPro" id="IPR002401">
    <property type="entry name" value="Cyt_P450_E_grp-I"/>
</dbReference>
<name>A0A1I7YL35_9BILA</name>
<evidence type="ECO:0000313" key="5">
    <source>
        <dbReference type="Proteomes" id="UP000095287"/>
    </source>
</evidence>
<evidence type="ECO:0000313" key="6">
    <source>
        <dbReference type="WBParaSite" id="L893_g17460.t1"/>
    </source>
</evidence>
<dbReference type="GO" id="GO:0016712">
    <property type="term" value="F:oxidoreductase activity, acting on paired donors, with incorporation or reduction of molecular oxygen, reduced flavin or flavoprotein as one donor, and incorporation of one atom of oxygen"/>
    <property type="evidence" value="ECO:0007669"/>
    <property type="project" value="TreeGrafter"/>
</dbReference>
<dbReference type="PANTHER" id="PTHR24300">
    <property type="entry name" value="CYTOCHROME P450 508A4-RELATED"/>
    <property type="match status" value="1"/>
</dbReference>
<dbReference type="GO" id="GO:0020037">
    <property type="term" value="F:heme binding"/>
    <property type="evidence" value="ECO:0007669"/>
    <property type="project" value="InterPro"/>
</dbReference>
<evidence type="ECO:0000256" key="2">
    <source>
        <dbReference type="ARBA" id="ARBA00022723"/>
    </source>
</evidence>
<dbReference type="GO" id="GO:0005737">
    <property type="term" value="C:cytoplasm"/>
    <property type="evidence" value="ECO:0007669"/>
    <property type="project" value="TreeGrafter"/>
</dbReference>
<evidence type="ECO:0000256" key="4">
    <source>
        <dbReference type="ARBA" id="ARBA00023033"/>
    </source>
</evidence>
<dbReference type="GO" id="GO:0006805">
    <property type="term" value="P:xenobiotic metabolic process"/>
    <property type="evidence" value="ECO:0007669"/>
    <property type="project" value="TreeGrafter"/>
</dbReference>
<dbReference type="InterPro" id="IPR036396">
    <property type="entry name" value="Cyt_P450_sf"/>
</dbReference>
<keyword evidence="3" id="KW-0408">Iron</keyword>
<dbReference type="Gene3D" id="1.10.630.10">
    <property type="entry name" value="Cytochrome P450"/>
    <property type="match status" value="1"/>
</dbReference>
<comment type="similarity">
    <text evidence="1">Belongs to the cytochrome P450 family.</text>
</comment>
<dbReference type="SUPFAM" id="SSF48264">
    <property type="entry name" value="Cytochrome P450"/>
    <property type="match status" value="1"/>
</dbReference>
<keyword evidence="4" id="KW-0503">Monooxygenase</keyword>
<dbReference type="PANTHER" id="PTHR24300:SF375">
    <property type="entry name" value="CYTOCHROME P450 FAMILY"/>
    <property type="match status" value="1"/>
</dbReference>
<dbReference type="AlphaFoldDB" id="A0A1I7YL35"/>
<protein>
    <submittedName>
        <fullName evidence="6">Cytochrome P450</fullName>
    </submittedName>
</protein>
<keyword evidence="4" id="KW-0560">Oxidoreductase</keyword>
<dbReference type="InterPro" id="IPR001128">
    <property type="entry name" value="Cyt_P450"/>
</dbReference>
<dbReference type="GO" id="GO:0006082">
    <property type="term" value="P:organic acid metabolic process"/>
    <property type="evidence" value="ECO:0007669"/>
    <property type="project" value="TreeGrafter"/>
</dbReference>
<dbReference type="Pfam" id="PF00067">
    <property type="entry name" value="p450"/>
    <property type="match status" value="1"/>
</dbReference>
<dbReference type="PRINTS" id="PR00463">
    <property type="entry name" value="EP450I"/>
</dbReference>
<keyword evidence="2" id="KW-0479">Metal-binding</keyword>
<dbReference type="GO" id="GO:0005506">
    <property type="term" value="F:iron ion binding"/>
    <property type="evidence" value="ECO:0007669"/>
    <property type="project" value="InterPro"/>
</dbReference>
<reference evidence="6" key="1">
    <citation type="submission" date="2016-11" db="UniProtKB">
        <authorList>
            <consortium name="WormBaseParasite"/>
        </authorList>
    </citation>
    <scope>IDENTIFICATION</scope>
</reference>
<organism evidence="5 6">
    <name type="scientific">Steinernema glaseri</name>
    <dbReference type="NCBI Taxonomy" id="37863"/>
    <lineage>
        <taxon>Eukaryota</taxon>
        <taxon>Metazoa</taxon>
        <taxon>Ecdysozoa</taxon>
        <taxon>Nematoda</taxon>
        <taxon>Chromadorea</taxon>
        <taxon>Rhabditida</taxon>
        <taxon>Tylenchina</taxon>
        <taxon>Panagrolaimomorpha</taxon>
        <taxon>Strongyloidoidea</taxon>
        <taxon>Steinernematidae</taxon>
        <taxon>Steinernema</taxon>
    </lineage>
</organism>
<dbReference type="WBParaSite" id="L893_g17460.t1">
    <property type="protein sequence ID" value="L893_g17460.t1"/>
    <property type="gene ID" value="L893_g17460"/>
</dbReference>
<accession>A0A1I7YL35</accession>
<sequence length="260" mass="29825">MVALYVVAVVFLILIFCFNQKGKRLPPGPRPLPIIGNFPQFLIAKLQGISNVELTGQWKKKYGNVYTIWLGPIPVVLICDYKTTIDALVKNGDAHAGRQDTFAMRKIRGGNNGIIFADGPGWQEQKRFTLQTLRNFGLGKNLMQHIILEEVDYRFELLNKEISESVDQKVVIDPAPFMSLLIGSVINKLVVGYRYDESNMEEFLMMKRSFNAVLDIFTPFDFLIFSEKTYQLPVFKQRWAKAVAPNYEIRGILERQVNER</sequence>
<evidence type="ECO:0000256" key="1">
    <source>
        <dbReference type="ARBA" id="ARBA00010617"/>
    </source>
</evidence>
<keyword evidence="5" id="KW-1185">Reference proteome</keyword>
<proteinExistence type="inferred from homology"/>
<dbReference type="InterPro" id="IPR050182">
    <property type="entry name" value="Cytochrome_P450_fam2"/>
</dbReference>
<dbReference type="Proteomes" id="UP000095287">
    <property type="component" value="Unplaced"/>
</dbReference>